<gene>
    <name evidence="1" type="ORF">F2Q68_00030381</name>
</gene>
<sequence>MPTSDYGISLNYLISIMKLCFALSSLRHIGFYLGNSSSGVATRVPPVEHYVSFNLKNQLSRALSIFGPSVTLLPSPWRTKLLFRTRIHSQLGFLTIFVLSHLGYRFCNSASLFSSLGIPYRPLAFFPSKETTPITDPSILLMMNNTSRSIAESDTGDMGVNTGRGLGAGADTTNAPDVTKVCSSVSVRASRQARMLRRSTKLKQPIPLGWSPLYANQNDLFGRHGARRGVPVTSSLHHLKAKRGIPKARVFLVHVLAISGSSTILYTNNKHQY</sequence>
<evidence type="ECO:0000313" key="1">
    <source>
        <dbReference type="EMBL" id="KAF2544478.1"/>
    </source>
</evidence>
<proteinExistence type="predicted"/>
<accession>A0A8S9GJN3</accession>
<protein>
    <submittedName>
        <fullName evidence="1">Uncharacterized protein</fullName>
    </submittedName>
</protein>
<organism evidence="1 2">
    <name type="scientific">Brassica cretica</name>
    <name type="common">Mustard</name>
    <dbReference type="NCBI Taxonomy" id="69181"/>
    <lineage>
        <taxon>Eukaryota</taxon>
        <taxon>Viridiplantae</taxon>
        <taxon>Streptophyta</taxon>
        <taxon>Embryophyta</taxon>
        <taxon>Tracheophyta</taxon>
        <taxon>Spermatophyta</taxon>
        <taxon>Magnoliopsida</taxon>
        <taxon>eudicotyledons</taxon>
        <taxon>Gunneridae</taxon>
        <taxon>Pentapetalae</taxon>
        <taxon>rosids</taxon>
        <taxon>malvids</taxon>
        <taxon>Brassicales</taxon>
        <taxon>Brassicaceae</taxon>
        <taxon>Brassiceae</taxon>
        <taxon>Brassica</taxon>
    </lineage>
</organism>
<comment type="caution">
    <text evidence="1">The sequence shown here is derived from an EMBL/GenBank/DDBJ whole genome shotgun (WGS) entry which is preliminary data.</text>
</comment>
<dbReference type="Proteomes" id="UP000712281">
    <property type="component" value="Unassembled WGS sequence"/>
</dbReference>
<name>A0A8S9GJN3_BRACR</name>
<dbReference type="EMBL" id="QGKW02002005">
    <property type="protein sequence ID" value="KAF2544478.1"/>
    <property type="molecule type" value="Genomic_DNA"/>
</dbReference>
<evidence type="ECO:0000313" key="2">
    <source>
        <dbReference type="Proteomes" id="UP000712281"/>
    </source>
</evidence>
<dbReference type="AlphaFoldDB" id="A0A8S9GJN3"/>
<reference evidence="1" key="1">
    <citation type="submission" date="2019-12" db="EMBL/GenBank/DDBJ databases">
        <title>Genome sequencing and annotation of Brassica cretica.</title>
        <authorList>
            <person name="Studholme D.J."/>
            <person name="Sarris P.F."/>
        </authorList>
    </citation>
    <scope>NUCLEOTIDE SEQUENCE</scope>
    <source>
        <strain evidence="1">PFS-001/15</strain>
        <tissue evidence="1">Leaf</tissue>
    </source>
</reference>